<evidence type="ECO:0000313" key="2">
    <source>
        <dbReference type="Proteomes" id="UP000006158"/>
    </source>
</evidence>
<dbReference type="EMBL" id="CP001663">
    <property type="protein sequence ID" value="AFP41870.1"/>
    <property type="molecule type" value="Genomic_DNA"/>
</dbReference>
<name>I7FKS9_MYCS2</name>
<gene>
    <name evidence="1" type="ordered locus">MSMEI_5429</name>
</gene>
<accession>I7FKS9</accession>
<reference evidence="1 2" key="2">
    <citation type="journal article" date="2009" name="Genome Res.">
        <title>Ortho-proteogenomics: multiple proteomes investigation through orthology and a new MS-based protocol.</title>
        <authorList>
            <person name="Gallien S."/>
            <person name="Perrodou E."/>
            <person name="Carapito C."/>
            <person name="Deshayes C."/>
            <person name="Reyrat J.M."/>
            <person name="Van Dorsselaer A."/>
            <person name="Poch O."/>
            <person name="Schaeffer C."/>
            <person name="Lecompte O."/>
        </authorList>
    </citation>
    <scope>NUCLEOTIDE SEQUENCE [LARGE SCALE GENOMIC DNA]</scope>
    <source>
        <strain evidence="2">ATCC 700084 / mc(2)155</strain>
    </source>
</reference>
<evidence type="ECO:0000313" key="1">
    <source>
        <dbReference type="EMBL" id="AFP41870.1"/>
    </source>
</evidence>
<reference evidence="1 2" key="1">
    <citation type="journal article" date="2007" name="Genome Biol.">
        <title>Interrupted coding sequences in Mycobacterium smegmatis: authentic mutations or sequencing errors?</title>
        <authorList>
            <person name="Deshayes C."/>
            <person name="Perrodou E."/>
            <person name="Gallien S."/>
            <person name="Euphrasie D."/>
            <person name="Schaeffer C."/>
            <person name="Van-Dorsselaer A."/>
            <person name="Poch O."/>
            <person name="Lecompte O."/>
            <person name="Reyrat J.M."/>
        </authorList>
    </citation>
    <scope>NUCLEOTIDE SEQUENCE [LARGE SCALE GENOMIC DNA]</scope>
    <source>
        <strain evidence="2">ATCC 700084 / mc(2)155</strain>
    </source>
</reference>
<proteinExistence type="predicted"/>
<dbReference type="KEGG" id="msg:MSMEI_5429"/>
<sequence length="51" mass="5862">MPERSRNCRLVIDRRNINAFKNALIVMRAGSIRHISGTFGQFQSENIVDDN</sequence>
<dbReference type="Proteomes" id="UP000006158">
    <property type="component" value="Chromosome"/>
</dbReference>
<organism evidence="1 2">
    <name type="scientific">Mycolicibacterium smegmatis (strain ATCC 700084 / mc(2)155)</name>
    <name type="common">Mycobacterium smegmatis</name>
    <dbReference type="NCBI Taxonomy" id="246196"/>
    <lineage>
        <taxon>Bacteria</taxon>
        <taxon>Bacillati</taxon>
        <taxon>Actinomycetota</taxon>
        <taxon>Actinomycetes</taxon>
        <taxon>Mycobacteriales</taxon>
        <taxon>Mycobacteriaceae</taxon>
        <taxon>Mycolicibacterium</taxon>
    </lineage>
</organism>
<dbReference type="AlphaFoldDB" id="I7FKS9"/>
<protein>
    <submittedName>
        <fullName evidence="1">Uncharacterized protein</fullName>
    </submittedName>
</protein>
<dbReference type="PATRIC" id="fig|246196.56.peg.5552"/>